<evidence type="ECO:0000313" key="2">
    <source>
        <dbReference type="Proteomes" id="UP000499080"/>
    </source>
</evidence>
<protein>
    <submittedName>
        <fullName evidence="1">Uncharacterized protein</fullName>
    </submittedName>
</protein>
<keyword evidence="2" id="KW-1185">Reference proteome</keyword>
<organism evidence="1 2">
    <name type="scientific">Araneus ventricosus</name>
    <name type="common">Orbweaver spider</name>
    <name type="synonym">Epeira ventricosa</name>
    <dbReference type="NCBI Taxonomy" id="182803"/>
    <lineage>
        <taxon>Eukaryota</taxon>
        <taxon>Metazoa</taxon>
        <taxon>Ecdysozoa</taxon>
        <taxon>Arthropoda</taxon>
        <taxon>Chelicerata</taxon>
        <taxon>Arachnida</taxon>
        <taxon>Araneae</taxon>
        <taxon>Araneomorphae</taxon>
        <taxon>Entelegynae</taxon>
        <taxon>Araneoidea</taxon>
        <taxon>Araneidae</taxon>
        <taxon>Araneus</taxon>
    </lineage>
</organism>
<comment type="caution">
    <text evidence="1">The sequence shown here is derived from an EMBL/GenBank/DDBJ whole genome shotgun (WGS) entry which is preliminary data.</text>
</comment>
<dbReference type="AlphaFoldDB" id="A0A4Y2HVU0"/>
<accession>A0A4Y2HVU0</accession>
<gene>
    <name evidence="1" type="ORF">AVEN_229638_1</name>
</gene>
<name>A0A4Y2HVU0_ARAVE</name>
<reference evidence="1 2" key="1">
    <citation type="journal article" date="2019" name="Sci. Rep.">
        <title>Orb-weaving spider Araneus ventricosus genome elucidates the spidroin gene catalogue.</title>
        <authorList>
            <person name="Kono N."/>
            <person name="Nakamura H."/>
            <person name="Ohtoshi R."/>
            <person name="Moran D.A.P."/>
            <person name="Shinohara A."/>
            <person name="Yoshida Y."/>
            <person name="Fujiwara M."/>
            <person name="Mori M."/>
            <person name="Tomita M."/>
            <person name="Arakawa K."/>
        </authorList>
    </citation>
    <scope>NUCLEOTIDE SEQUENCE [LARGE SCALE GENOMIC DNA]</scope>
</reference>
<proteinExistence type="predicted"/>
<sequence length="107" mass="11895">MLKCDRCKIRVGGGFNSVSLKKIGSDWVSSFEEWVEEIGAVGDRRNGSLGGLVVRSRLRRWRVPGSKPDSIKDPLFHVKSYIVAKRPPVGVVRKFEEGCQLGVVLVI</sequence>
<dbReference type="Proteomes" id="UP000499080">
    <property type="component" value="Unassembled WGS sequence"/>
</dbReference>
<evidence type="ECO:0000313" key="1">
    <source>
        <dbReference type="EMBL" id="GBM69149.1"/>
    </source>
</evidence>
<dbReference type="EMBL" id="BGPR01002181">
    <property type="protein sequence ID" value="GBM69149.1"/>
    <property type="molecule type" value="Genomic_DNA"/>
</dbReference>